<name>A0A7G9GJ39_9FIRM</name>
<sequence>MKIYFDMDSFDYPQELRNNWNKRLRSMRIIALLLSILMMILGVVCFLYPVKTMGVLEKSAAFLILVAGVYEIINYFKTPVYFRQAFELFTGICNILLGCLLLFSPASLGLSTFSWLFAMISFITGIGLLHFSSQLRFFGIIGTSWMVVDGILAILLALLLIMMPMAGPLMISYLLACYLCIGGIILLIETINLKDLKI</sequence>
<dbReference type="PANTHER" id="PTHR34989">
    <property type="entry name" value="PROTEIN HDED"/>
    <property type="match status" value="1"/>
</dbReference>
<evidence type="ECO:0000313" key="3">
    <source>
        <dbReference type="Proteomes" id="UP000515856"/>
    </source>
</evidence>
<accession>A0A7G9GJ39</accession>
<evidence type="ECO:0000256" key="1">
    <source>
        <dbReference type="SAM" id="Phobius"/>
    </source>
</evidence>
<dbReference type="PANTHER" id="PTHR34989:SF1">
    <property type="entry name" value="PROTEIN HDED"/>
    <property type="match status" value="1"/>
</dbReference>
<feature type="transmembrane region" description="Helical" evidence="1">
    <location>
        <begin position="85"/>
        <end position="106"/>
    </location>
</feature>
<evidence type="ECO:0000313" key="2">
    <source>
        <dbReference type="EMBL" id="QNM10821.1"/>
    </source>
</evidence>
<dbReference type="InterPro" id="IPR005325">
    <property type="entry name" value="DUF308_memb"/>
</dbReference>
<feature type="transmembrane region" description="Helical" evidence="1">
    <location>
        <begin position="169"/>
        <end position="188"/>
    </location>
</feature>
<keyword evidence="3" id="KW-1185">Reference proteome</keyword>
<protein>
    <submittedName>
        <fullName evidence="2">DUF308 domain-containing protein</fullName>
    </submittedName>
</protein>
<keyword evidence="1" id="KW-1133">Transmembrane helix</keyword>
<feature type="transmembrane region" description="Helical" evidence="1">
    <location>
        <begin position="138"/>
        <end position="163"/>
    </location>
</feature>
<reference evidence="2 3" key="1">
    <citation type="submission" date="2020-08" db="EMBL/GenBank/DDBJ databases">
        <authorList>
            <person name="Liu C."/>
            <person name="Sun Q."/>
        </authorList>
    </citation>
    <scope>NUCLEOTIDE SEQUENCE [LARGE SCALE GENOMIC DNA]</scope>
    <source>
        <strain evidence="2 3">NSJ-61</strain>
    </source>
</reference>
<dbReference type="Proteomes" id="UP000515856">
    <property type="component" value="Chromosome"/>
</dbReference>
<dbReference type="RefSeq" id="WP_158552289.1">
    <property type="nucleotide sequence ID" value="NZ_CP060636.1"/>
</dbReference>
<feature type="transmembrane region" description="Helical" evidence="1">
    <location>
        <begin position="112"/>
        <end position="131"/>
    </location>
</feature>
<proteinExistence type="predicted"/>
<dbReference type="InterPro" id="IPR052712">
    <property type="entry name" value="Acid_resist_chaperone_HdeD"/>
</dbReference>
<dbReference type="EMBL" id="CP060636">
    <property type="protein sequence ID" value="QNM10821.1"/>
    <property type="molecule type" value="Genomic_DNA"/>
</dbReference>
<feature type="transmembrane region" description="Helical" evidence="1">
    <location>
        <begin position="29"/>
        <end position="49"/>
    </location>
</feature>
<organism evidence="2 3">
    <name type="scientific">[Eubacterium] hominis</name>
    <dbReference type="NCBI Taxonomy" id="2764325"/>
    <lineage>
        <taxon>Bacteria</taxon>
        <taxon>Bacillati</taxon>
        <taxon>Bacillota</taxon>
        <taxon>Erysipelotrichia</taxon>
        <taxon>Erysipelotrichales</taxon>
        <taxon>Erysipelotrichaceae</taxon>
        <taxon>Amedibacillus</taxon>
    </lineage>
</organism>
<dbReference type="KEGG" id="ehn:H9Q80_11060"/>
<keyword evidence="1" id="KW-0472">Membrane</keyword>
<dbReference type="Pfam" id="PF03729">
    <property type="entry name" value="DUF308"/>
    <property type="match status" value="2"/>
</dbReference>
<dbReference type="AlphaFoldDB" id="A0A7G9GJ39"/>
<dbReference type="GO" id="GO:0005886">
    <property type="term" value="C:plasma membrane"/>
    <property type="evidence" value="ECO:0007669"/>
    <property type="project" value="TreeGrafter"/>
</dbReference>
<feature type="transmembrane region" description="Helical" evidence="1">
    <location>
        <begin position="55"/>
        <end position="73"/>
    </location>
</feature>
<keyword evidence="1" id="KW-0812">Transmembrane</keyword>
<gene>
    <name evidence="2" type="ORF">H9Q80_11060</name>
</gene>